<dbReference type="PANTHER" id="PTHR43877:SF5">
    <property type="entry name" value="BLL8307 PROTEIN"/>
    <property type="match status" value="1"/>
</dbReference>
<dbReference type="InterPro" id="IPR000182">
    <property type="entry name" value="GNAT_dom"/>
</dbReference>
<dbReference type="Proteomes" id="UP001501581">
    <property type="component" value="Unassembled WGS sequence"/>
</dbReference>
<dbReference type="PANTHER" id="PTHR43877">
    <property type="entry name" value="AMINOALKYLPHOSPHONATE N-ACETYLTRANSFERASE-RELATED-RELATED"/>
    <property type="match status" value="1"/>
</dbReference>
<protein>
    <submittedName>
        <fullName evidence="4">GNAT family N-acetyltransferase</fullName>
    </submittedName>
</protein>
<dbReference type="SUPFAM" id="SSF55729">
    <property type="entry name" value="Acyl-CoA N-acyltransferases (Nat)"/>
    <property type="match status" value="1"/>
</dbReference>
<keyword evidence="5" id="KW-1185">Reference proteome</keyword>
<dbReference type="InterPro" id="IPR050832">
    <property type="entry name" value="Bact_Acetyltransf"/>
</dbReference>
<evidence type="ECO:0000256" key="1">
    <source>
        <dbReference type="ARBA" id="ARBA00022679"/>
    </source>
</evidence>
<organism evidence="4 5">
    <name type="scientific">Nocardioides dubius</name>
    <dbReference type="NCBI Taxonomy" id="317019"/>
    <lineage>
        <taxon>Bacteria</taxon>
        <taxon>Bacillati</taxon>
        <taxon>Actinomycetota</taxon>
        <taxon>Actinomycetes</taxon>
        <taxon>Propionibacteriales</taxon>
        <taxon>Nocardioidaceae</taxon>
        <taxon>Nocardioides</taxon>
    </lineage>
</organism>
<dbReference type="Gene3D" id="3.40.630.30">
    <property type="match status" value="1"/>
</dbReference>
<accession>A0ABN1U4Q1</accession>
<proteinExistence type="predicted"/>
<dbReference type="Pfam" id="PF00583">
    <property type="entry name" value="Acetyltransf_1"/>
    <property type="match status" value="1"/>
</dbReference>
<sequence>MIWAWHAATVFQIDVDDLSSSQTQALIAHHLAGMHATSPPESVHALDLERLRDHTITFYAARDGDALAGIGALKELGGGEGEIKSMRVADAYLGRGVGRALLHHLLAEAGARGWQRLLLETGTQQEFLPARTLYAAAGFAECPPFADYRLDPNSVFMARTL</sequence>
<keyword evidence="1" id="KW-0808">Transferase</keyword>
<evidence type="ECO:0000256" key="2">
    <source>
        <dbReference type="ARBA" id="ARBA00023315"/>
    </source>
</evidence>
<gene>
    <name evidence="4" type="ORF">GCM10009668_41370</name>
</gene>
<keyword evidence="2" id="KW-0012">Acyltransferase</keyword>
<reference evidence="4 5" key="1">
    <citation type="journal article" date="2019" name="Int. J. Syst. Evol. Microbiol.">
        <title>The Global Catalogue of Microorganisms (GCM) 10K type strain sequencing project: providing services to taxonomists for standard genome sequencing and annotation.</title>
        <authorList>
            <consortium name="The Broad Institute Genomics Platform"/>
            <consortium name="The Broad Institute Genome Sequencing Center for Infectious Disease"/>
            <person name="Wu L."/>
            <person name="Ma J."/>
        </authorList>
    </citation>
    <scope>NUCLEOTIDE SEQUENCE [LARGE SCALE GENOMIC DNA]</scope>
    <source>
        <strain evidence="4 5">JCM 13008</strain>
    </source>
</reference>
<evidence type="ECO:0000313" key="5">
    <source>
        <dbReference type="Proteomes" id="UP001501581"/>
    </source>
</evidence>
<evidence type="ECO:0000259" key="3">
    <source>
        <dbReference type="PROSITE" id="PS51186"/>
    </source>
</evidence>
<evidence type="ECO:0000313" key="4">
    <source>
        <dbReference type="EMBL" id="GAA1114552.1"/>
    </source>
</evidence>
<name>A0ABN1U4Q1_9ACTN</name>
<dbReference type="PROSITE" id="PS51186">
    <property type="entry name" value="GNAT"/>
    <property type="match status" value="1"/>
</dbReference>
<dbReference type="EMBL" id="BAAALG010000017">
    <property type="protein sequence ID" value="GAA1114552.1"/>
    <property type="molecule type" value="Genomic_DNA"/>
</dbReference>
<feature type="domain" description="N-acetyltransferase" evidence="3">
    <location>
        <begin position="13"/>
        <end position="161"/>
    </location>
</feature>
<dbReference type="InterPro" id="IPR016181">
    <property type="entry name" value="Acyl_CoA_acyltransferase"/>
</dbReference>
<dbReference type="CDD" id="cd04301">
    <property type="entry name" value="NAT_SF"/>
    <property type="match status" value="1"/>
</dbReference>
<comment type="caution">
    <text evidence="4">The sequence shown here is derived from an EMBL/GenBank/DDBJ whole genome shotgun (WGS) entry which is preliminary data.</text>
</comment>